<dbReference type="EMBL" id="JADNRY010000029">
    <property type="protein sequence ID" value="KAF9071778.1"/>
    <property type="molecule type" value="Genomic_DNA"/>
</dbReference>
<comment type="caution">
    <text evidence="1">The sequence shown here is derived from an EMBL/GenBank/DDBJ whole genome shotgun (WGS) entry which is preliminary data.</text>
</comment>
<proteinExistence type="predicted"/>
<dbReference type="AlphaFoldDB" id="A0A9P5UB61"/>
<sequence>MVLHECSFGDFIRIFANSSLWIFRVYRWLQDMPSPPEFLDNGFETEGKNYIVHSFQSTVFGLSTYSFSDRNSGRTYLQSPTTSCNSTSVECSVPFLTALYL</sequence>
<evidence type="ECO:0000313" key="2">
    <source>
        <dbReference type="Proteomes" id="UP000772434"/>
    </source>
</evidence>
<protein>
    <submittedName>
        <fullName evidence="1">Uncharacterized protein</fullName>
    </submittedName>
</protein>
<name>A0A9P5UB61_9AGAR</name>
<keyword evidence="2" id="KW-1185">Reference proteome</keyword>
<gene>
    <name evidence="1" type="ORF">BDP27DRAFT_458486</name>
</gene>
<dbReference type="Proteomes" id="UP000772434">
    <property type="component" value="Unassembled WGS sequence"/>
</dbReference>
<accession>A0A9P5UB61</accession>
<evidence type="ECO:0000313" key="1">
    <source>
        <dbReference type="EMBL" id="KAF9071778.1"/>
    </source>
</evidence>
<reference evidence="1" key="1">
    <citation type="submission" date="2020-11" db="EMBL/GenBank/DDBJ databases">
        <authorList>
            <consortium name="DOE Joint Genome Institute"/>
            <person name="Ahrendt S."/>
            <person name="Riley R."/>
            <person name="Andreopoulos W."/>
            <person name="Labutti K."/>
            <person name="Pangilinan J."/>
            <person name="Ruiz-Duenas F.J."/>
            <person name="Barrasa J.M."/>
            <person name="Sanchez-Garcia M."/>
            <person name="Camarero S."/>
            <person name="Miyauchi S."/>
            <person name="Serrano A."/>
            <person name="Linde D."/>
            <person name="Babiker R."/>
            <person name="Drula E."/>
            <person name="Ayuso-Fernandez I."/>
            <person name="Pacheco R."/>
            <person name="Padilla G."/>
            <person name="Ferreira P."/>
            <person name="Barriuso J."/>
            <person name="Kellner H."/>
            <person name="Castanera R."/>
            <person name="Alfaro M."/>
            <person name="Ramirez L."/>
            <person name="Pisabarro A.G."/>
            <person name="Kuo A."/>
            <person name="Tritt A."/>
            <person name="Lipzen A."/>
            <person name="He G."/>
            <person name="Yan M."/>
            <person name="Ng V."/>
            <person name="Cullen D."/>
            <person name="Martin F."/>
            <person name="Rosso M.-N."/>
            <person name="Henrissat B."/>
            <person name="Hibbett D."/>
            <person name="Martinez A.T."/>
            <person name="Grigoriev I.V."/>
        </authorList>
    </citation>
    <scope>NUCLEOTIDE SEQUENCE</scope>
    <source>
        <strain evidence="1">AH 40177</strain>
    </source>
</reference>
<organism evidence="1 2">
    <name type="scientific">Rhodocollybia butyracea</name>
    <dbReference type="NCBI Taxonomy" id="206335"/>
    <lineage>
        <taxon>Eukaryota</taxon>
        <taxon>Fungi</taxon>
        <taxon>Dikarya</taxon>
        <taxon>Basidiomycota</taxon>
        <taxon>Agaricomycotina</taxon>
        <taxon>Agaricomycetes</taxon>
        <taxon>Agaricomycetidae</taxon>
        <taxon>Agaricales</taxon>
        <taxon>Marasmiineae</taxon>
        <taxon>Omphalotaceae</taxon>
        <taxon>Rhodocollybia</taxon>
    </lineage>
</organism>